<dbReference type="PANTHER" id="PTHR48182:SF2">
    <property type="entry name" value="PROTEIN SERAC1"/>
    <property type="match status" value="1"/>
</dbReference>
<dbReference type="Gene3D" id="1.25.10.10">
    <property type="entry name" value="Leucine-rich Repeat Variant"/>
    <property type="match status" value="1"/>
</dbReference>
<accession>A0A8C4NIS0</accession>
<evidence type="ECO:0000256" key="3">
    <source>
        <dbReference type="ARBA" id="ARBA00004240"/>
    </source>
</evidence>
<dbReference type="Proteomes" id="UP000694388">
    <property type="component" value="Unplaced"/>
</dbReference>
<dbReference type="InterPro" id="IPR011989">
    <property type="entry name" value="ARM-like"/>
</dbReference>
<feature type="repeat" description="ARM" evidence="16">
    <location>
        <begin position="172"/>
        <end position="216"/>
    </location>
</feature>
<evidence type="ECO:0000313" key="17">
    <source>
        <dbReference type="Ensembl" id="ENSEBUP00000003522.1"/>
    </source>
</evidence>
<organism evidence="17 18">
    <name type="scientific">Eptatretus burgeri</name>
    <name type="common">Inshore hagfish</name>
    <dbReference type="NCBI Taxonomy" id="7764"/>
    <lineage>
        <taxon>Eukaryota</taxon>
        <taxon>Metazoa</taxon>
        <taxon>Chordata</taxon>
        <taxon>Craniata</taxon>
        <taxon>Vertebrata</taxon>
        <taxon>Cyclostomata</taxon>
        <taxon>Myxini</taxon>
        <taxon>Myxiniformes</taxon>
        <taxon>Myxinidae</taxon>
        <taxon>Eptatretinae</taxon>
        <taxon>Eptatretus</taxon>
    </lineage>
</organism>
<dbReference type="SUPFAM" id="SSF48371">
    <property type="entry name" value="ARM repeat"/>
    <property type="match status" value="1"/>
</dbReference>
<sequence length="538" mass="60140">MPRSRQELNLSPWDVLKRCLSGEATQRQKAILELSAIHHWDAAHYRSVAQACDPATTIILARSKDVDRRFFLPPPRQQHNTRLDESLQGVLLNLPTGDMDPCVCRLTSLILSDSSQTRMRSEAAHWTFVGEMLPGQRPSTPISEDQVESMCVKVILQHSKLPSHCEQLVRLGVLDLLLRLIERDDVRPQLQHHAMRIVGNLAMQPHLHSTIVQSGWVRVLVERLQSGRVIDEALAARALANMDRETVRGQYPDGVYLLHPQQITMLNTTGDILFVHGLLGAAFKTWRLRDPEASVHLSGGKYRDVSQCWPKSWLGEDCPENRVLSVEYDTRLSDWFPECPSDSYKRSLAYRSREMLAKLQAAGVGEKPIVWVTHSLGGLMVKQMLVDAASNPATGGVLSNTRAVVFFGVPHCGSRLAELSLAVRFVLFPSAEIAELRRDSAMLRDLHKQFTELVRLRGIRVLSFGETQPTTLGMLRSLIVSTESADPGVGEFETVPVDHLNVCKPEGRHSPIYQRTLELISTSLAPQQTAPSEGPDQL</sequence>
<dbReference type="GeneTree" id="ENSGT00390000003560"/>
<reference evidence="17" key="2">
    <citation type="submission" date="2025-09" db="UniProtKB">
        <authorList>
            <consortium name="Ensembl"/>
        </authorList>
    </citation>
    <scope>IDENTIFICATION</scope>
</reference>
<keyword evidence="6" id="KW-0256">Endoplasmic reticulum</keyword>
<evidence type="ECO:0000256" key="10">
    <source>
        <dbReference type="ARBA" id="ARBA00023136"/>
    </source>
</evidence>
<keyword evidence="7" id="KW-1133">Transmembrane helix</keyword>
<dbReference type="InterPro" id="IPR016024">
    <property type="entry name" value="ARM-type_fold"/>
</dbReference>
<dbReference type="Ensembl" id="ENSEBUT00000003895.1">
    <property type="protein sequence ID" value="ENSEBUP00000003522.1"/>
    <property type="gene ID" value="ENSEBUG00000002559.1"/>
</dbReference>
<dbReference type="GO" id="GO:0005739">
    <property type="term" value="C:mitochondrion"/>
    <property type="evidence" value="ECO:0007669"/>
    <property type="project" value="UniProtKB-SubCell"/>
</dbReference>
<evidence type="ECO:0000256" key="13">
    <source>
        <dbReference type="ARBA" id="ARBA00038024"/>
    </source>
</evidence>
<dbReference type="Gene3D" id="3.40.50.1820">
    <property type="entry name" value="alpha/beta hydrolase"/>
    <property type="match status" value="1"/>
</dbReference>
<keyword evidence="5" id="KW-0812">Transmembrane</keyword>
<comment type="similarity">
    <text evidence="13">Belongs to the SERAC1 family.</text>
</comment>
<keyword evidence="12" id="KW-1208">Phospholipid metabolism</keyword>
<dbReference type="GO" id="GO:0016020">
    <property type="term" value="C:membrane"/>
    <property type="evidence" value="ECO:0007669"/>
    <property type="project" value="UniProtKB-SubCell"/>
</dbReference>
<evidence type="ECO:0000256" key="1">
    <source>
        <dbReference type="ARBA" id="ARBA00004167"/>
    </source>
</evidence>
<evidence type="ECO:0000256" key="14">
    <source>
        <dbReference type="ARBA" id="ARBA00040991"/>
    </source>
</evidence>
<dbReference type="AlphaFoldDB" id="A0A8C4NIS0"/>
<keyword evidence="11" id="KW-0594">Phospholipid biosynthesis</keyword>
<name>A0A8C4NIS0_EPTBU</name>
<dbReference type="InterPro" id="IPR029058">
    <property type="entry name" value="AB_hydrolase_fold"/>
</dbReference>
<evidence type="ECO:0000256" key="6">
    <source>
        <dbReference type="ARBA" id="ARBA00022824"/>
    </source>
</evidence>
<dbReference type="SUPFAM" id="SSF53474">
    <property type="entry name" value="alpha/beta-Hydrolases"/>
    <property type="match status" value="1"/>
</dbReference>
<evidence type="ECO:0000256" key="7">
    <source>
        <dbReference type="ARBA" id="ARBA00022989"/>
    </source>
</evidence>
<evidence type="ECO:0000256" key="9">
    <source>
        <dbReference type="ARBA" id="ARBA00023128"/>
    </source>
</evidence>
<evidence type="ECO:0000256" key="15">
    <source>
        <dbReference type="ARBA" id="ARBA00041701"/>
    </source>
</evidence>
<evidence type="ECO:0000256" key="12">
    <source>
        <dbReference type="ARBA" id="ARBA00023264"/>
    </source>
</evidence>
<evidence type="ECO:0000313" key="18">
    <source>
        <dbReference type="Proteomes" id="UP000694388"/>
    </source>
</evidence>
<evidence type="ECO:0000256" key="4">
    <source>
        <dbReference type="ARBA" id="ARBA00022516"/>
    </source>
</evidence>
<protein>
    <recommendedName>
        <fullName evidence="14">Protein SERAC1</fullName>
    </recommendedName>
    <alternativeName>
        <fullName evidence="15">Serine active site-containing protein 1</fullName>
    </alternativeName>
</protein>
<proteinExistence type="inferred from homology"/>
<dbReference type="GO" id="GO:0005783">
    <property type="term" value="C:endoplasmic reticulum"/>
    <property type="evidence" value="ECO:0007669"/>
    <property type="project" value="UniProtKB-SubCell"/>
</dbReference>
<dbReference type="GO" id="GO:0008654">
    <property type="term" value="P:phospholipid biosynthetic process"/>
    <property type="evidence" value="ECO:0007669"/>
    <property type="project" value="UniProtKB-KW"/>
</dbReference>
<keyword evidence="18" id="KW-1185">Reference proteome</keyword>
<dbReference type="PANTHER" id="PTHR48182">
    <property type="entry name" value="PROTEIN SERAC1"/>
    <property type="match status" value="1"/>
</dbReference>
<reference evidence="17" key="1">
    <citation type="submission" date="2025-08" db="UniProtKB">
        <authorList>
            <consortium name="Ensembl"/>
        </authorList>
    </citation>
    <scope>IDENTIFICATION</scope>
</reference>
<keyword evidence="8" id="KW-0443">Lipid metabolism</keyword>
<keyword evidence="10" id="KW-0472">Membrane</keyword>
<evidence type="ECO:0000256" key="2">
    <source>
        <dbReference type="ARBA" id="ARBA00004173"/>
    </source>
</evidence>
<dbReference type="InterPro" id="IPR052374">
    <property type="entry name" value="SERAC1"/>
</dbReference>
<evidence type="ECO:0000256" key="8">
    <source>
        <dbReference type="ARBA" id="ARBA00023098"/>
    </source>
</evidence>
<dbReference type="PROSITE" id="PS50176">
    <property type="entry name" value="ARM_REPEAT"/>
    <property type="match status" value="1"/>
</dbReference>
<dbReference type="OMA" id="RRTEYIY"/>
<evidence type="ECO:0000256" key="5">
    <source>
        <dbReference type="ARBA" id="ARBA00022692"/>
    </source>
</evidence>
<dbReference type="InterPro" id="IPR000225">
    <property type="entry name" value="Armadillo"/>
</dbReference>
<evidence type="ECO:0000256" key="11">
    <source>
        <dbReference type="ARBA" id="ARBA00023209"/>
    </source>
</evidence>
<keyword evidence="4" id="KW-0444">Lipid biosynthesis</keyword>
<keyword evidence="9" id="KW-0496">Mitochondrion</keyword>
<comment type="subcellular location">
    <subcellularLocation>
        <location evidence="3">Endoplasmic reticulum</location>
    </subcellularLocation>
    <subcellularLocation>
        <location evidence="1">Membrane</location>
        <topology evidence="1">Single-pass membrane protein</topology>
    </subcellularLocation>
    <subcellularLocation>
        <location evidence="2">Mitochondrion</location>
    </subcellularLocation>
</comment>
<evidence type="ECO:0000256" key="16">
    <source>
        <dbReference type="PROSITE-ProRule" id="PRU00259"/>
    </source>
</evidence>